<evidence type="ECO:0000313" key="5">
    <source>
        <dbReference type="Proteomes" id="UP000049222"/>
    </source>
</evidence>
<dbReference type="AlphaFoldDB" id="A0A0M6YJW9"/>
<sequence>MLFWIVAGLILALCVTFVATALRARSDDARPDVAVYRDQLKELDRDRDRGTLSSEESEAARTEVARRLLAADKAGGKTMRGPGNLPLGLALIAVPVIGLSIWTYLAIGAPGYPDLPLQSRIAQIEAGRADRPDQATAEAAIPDRIDTSRADITQMAAELKRVLVDRPDDLRGWQLAVQTQTGMNDLEAAWRSQNRVLALRGDDATAEDFALLAEIMILAADGYVSPQAETALAEAVRRDPRNGTARYYAGVMYAQGGRPDRAFAIWRALIADSTPDAPWLDPIYGQIERVSVLAGDPTPVDQLPQPRGPTADDVAASEDLTPEDRIEMIGNMVQGLSERLATEGGAAPDWARLITSYGVLGRTADADAVYQEAKTVFAADPDALDTLARAADLAGLTP</sequence>
<reference evidence="4 5" key="1">
    <citation type="submission" date="2015-07" db="EMBL/GenBank/DDBJ databases">
        <authorList>
            <person name="Noorani M."/>
        </authorList>
    </citation>
    <scope>NUCLEOTIDE SEQUENCE [LARGE SCALE GENOMIC DNA]</scope>
    <source>
        <strain evidence="4 5">CECT 7802</strain>
    </source>
</reference>
<dbReference type="InterPro" id="IPR051263">
    <property type="entry name" value="C-type_cytochrome_biogenesis"/>
</dbReference>
<protein>
    <submittedName>
        <fullName evidence="4">Cytochrome c-type biogenesis protein CcmI</fullName>
    </submittedName>
</protein>
<dbReference type="GO" id="GO:0005886">
    <property type="term" value="C:plasma membrane"/>
    <property type="evidence" value="ECO:0007669"/>
    <property type="project" value="TreeGrafter"/>
</dbReference>
<keyword evidence="5" id="KW-1185">Reference proteome</keyword>
<organism evidence="4 5">
    <name type="scientific">Jannaschia donghaensis</name>
    <dbReference type="NCBI Taxonomy" id="420998"/>
    <lineage>
        <taxon>Bacteria</taxon>
        <taxon>Pseudomonadati</taxon>
        <taxon>Pseudomonadota</taxon>
        <taxon>Alphaproteobacteria</taxon>
        <taxon>Rhodobacterales</taxon>
        <taxon>Roseobacteraceae</taxon>
        <taxon>Jannaschia</taxon>
    </lineage>
</organism>
<keyword evidence="3" id="KW-1133">Transmembrane helix</keyword>
<keyword evidence="2" id="KW-0201">Cytochrome c-type biogenesis</keyword>
<dbReference type="GO" id="GO:0017004">
    <property type="term" value="P:cytochrome complex assembly"/>
    <property type="evidence" value="ECO:0007669"/>
    <property type="project" value="UniProtKB-KW"/>
</dbReference>
<proteinExistence type="predicted"/>
<dbReference type="RefSeq" id="WP_055086322.1">
    <property type="nucleotide sequence ID" value="NZ_CXSU01000012.1"/>
</dbReference>
<dbReference type="InterPro" id="IPR011990">
    <property type="entry name" value="TPR-like_helical_dom_sf"/>
</dbReference>
<dbReference type="NCBIfam" id="TIGR03142">
    <property type="entry name" value="cytochro_ccmI"/>
    <property type="match status" value="1"/>
</dbReference>
<dbReference type="SUPFAM" id="SSF48452">
    <property type="entry name" value="TPR-like"/>
    <property type="match status" value="1"/>
</dbReference>
<dbReference type="InterPro" id="IPR017560">
    <property type="entry name" value="Cyt_c_biogenesis_CcmI"/>
</dbReference>
<feature type="transmembrane region" description="Helical" evidence="3">
    <location>
        <begin position="87"/>
        <end position="107"/>
    </location>
</feature>
<dbReference type="EMBL" id="CXSU01000012">
    <property type="protein sequence ID" value="CTQ50651.1"/>
    <property type="molecule type" value="Genomic_DNA"/>
</dbReference>
<dbReference type="PANTHER" id="PTHR47870">
    <property type="entry name" value="CYTOCHROME C-TYPE BIOGENESIS PROTEIN CCMH"/>
    <property type="match status" value="1"/>
</dbReference>
<keyword evidence="3" id="KW-0812">Transmembrane</keyword>
<dbReference type="STRING" id="420998.JDO7802_02677"/>
<gene>
    <name evidence="4" type="ORF">JDO7802_02677</name>
</gene>
<dbReference type="GO" id="GO:0030313">
    <property type="term" value="C:cell envelope"/>
    <property type="evidence" value="ECO:0007669"/>
    <property type="project" value="UniProtKB-SubCell"/>
</dbReference>
<accession>A0A0M6YJW9</accession>
<keyword evidence="3" id="KW-0472">Membrane</keyword>
<evidence type="ECO:0000256" key="1">
    <source>
        <dbReference type="ARBA" id="ARBA00004196"/>
    </source>
</evidence>
<dbReference type="Gene3D" id="1.25.40.10">
    <property type="entry name" value="Tetratricopeptide repeat domain"/>
    <property type="match status" value="1"/>
</dbReference>
<name>A0A0M6YJW9_9RHOB</name>
<evidence type="ECO:0000313" key="4">
    <source>
        <dbReference type="EMBL" id="CTQ50651.1"/>
    </source>
</evidence>
<comment type="subcellular location">
    <subcellularLocation>
        <location evidence="1">Cell envelope</location>
    </subcellularLocation>
</comment>
<evidence type="ECO:0000256" key="2">
    <source>
        <dbReference type="ARBA" id="ARBA00022748"/>
    </source>
</evidence>
<dbReference type="Proteomes" id="UP000049222">
    <property type="component" value="Unassembled WGS sequence"/>
</dbReference>
<dbReference type="PANTHER" id="PTHR47870:SF1">
    <property type="entry name" value="CYTOCHROME C-TYPE BIOGENESIS PROTEIN CCMH"/>
    <property type="match status" value="1"/>
</dbReference>
<evidence type="ECO:0000256" key="3">
    <source>
        <dbReference type="SAM" id="Phobius"/>
    </source>
</evidence>